<name>A0A6J5T168_9CAUD</name>
<reference evidence="1" key="1">
    <citation type="submission" date="2020-05" db="EMBL/GenBank/DDBJ databases">
        <authorList>
            <person name="Chiriac C."/>
            <person name="Salcher M."/>
            <person name="Ghai R."/>
            <person name="Kavagutti S V."/>
        </authorList>
    </citation>
    <scope>NUCLEOTIDE SEQUENCE</scope>
</reference>
<gene>
    <name evidence="1" type="ORF">UFOVP1636_211</name>
</gene>
<protein>
    <submittedName>
        <fullName evidence="1">Uncharacterized protein</fullName>
    </submittedName>
</protein>
<dbReference type="EMBL" id="LR797503">
    <property type="protein sequence ID" value="CAB4221249.1"/>
    <property type="molecule type" value="Genomic_DNA"/>
</dbReference>
<proteinExistence type="predicted"/>
<sequence>MAAPNIINVATITGKTTGTSLTTTTVTTVLTNGASSGKVFKINVLNVANTNTSTAAEVTVSYYNGSTAFPIVANVSVPSKSTLNVIDKTSQYYLEENTSITAVTPTAGALVVTVSYEEIS</sequence>
<accession>A0A6J5T168</accession>
<organism evidence="1">
    <name type="scientific">uncultured Caudovirales phage</name>
    <dbReference type="NCBI Taxonomy" id="2100421"/>
    <lineage>
        <taxon>Viruses</taxon>
        <taxon>Duplodnaviria</taxon>
        <taxon>Heunggongvirae</taxon>
        <taxon>Uroviricota</taxon>
        <taxon>Caudoviricetes</taxon>
        <taxon>Peduoviridae</taxon>
        <taxon>Maltschvirus</taxon>
        <taxon>Maltschvirus maltsch</taxon>
    </lineage>
</organism>
<evidence type="ECO:0000313" key="1">
    <source>
        <dbReference type="EMBL" id="CAB4221249.1"/>
    </source>
</evidence>